<protein>
    <recommendedName>
        <fullName evidence="4">FidL-like membrane protein</fullName>
    </recommendedName>
</protein>
<dbReference type="RefSeq" id="WP_034933886.1">
    <property type="nucleotide sequence ID" value="NZ_JFHN01000018.1"/>
</dbReference>
<dbReference type="AlphaFoldDB" id="A0A014MGB8"/>
<dbReference type="OrthoDB" id="5814397at2"/>
<dbReference type="Proteomes" id="UP000019918">
    <property type="component" value="Unassembled WGS sequence"/>
</dbReference>
<dbReference type="InterPro" id="IPR031854">
    <property type="entry name" value="FidL-like"/>
</dbReference>
<keyword evidence="3" id="KW-1185">Reference proteome</keyword>
<proteinExistence type="predicted"/>
<evidence type="ECO:0000313" key="3">
    <source>
        <dbReference type="Proteomes" id="UP000019918"/>
    </source>
</evidence>
<dbReference type="EMBL" id="JFHN01000018">
    <property type="protein sequence ID" value="EXU77149.1"/>
    <property type="molecule type" value="Genomic_DNA"/>
</dbReference>
<accession>A0A014MGB8</accession>
<feature type="signal peptide" evidence="1">
    <location>
        <begin position="1"/>
        <end position="23"/>
    </location>
</feature>
<gene>
    <name evidence="2" type="ORF">BG55_02235</name>
</gene>
<keyword evidence="1" id="KW-0732">Signal</keyword>
<dbReference type="PATRIC" id="fig|69222.5.peg.478"/>
<evidence type="ECO:0008006" key="4">
    <source>
        <dbReference type="Google" id="ProtNLM"/>
    </source>
</evidence>
<feature type="chain" id="PRO_5001473495" description="FidL-like membrane protein" evidence="1">
    <location>
        <begin position="24"/>
        <end position="172"/>
    </location>
</feature>
<evidence type="ECO:0000256" key="1">
    <source>
        <dbReference type="SAM" id="SignalP"/>
    </source>
</evidence>
<name>A0A014MGB8_9GAMM</name>
<comment type="caution">
    <text evidence="2">The sequence shown here is derived from an EMBL/GenBank/DDBJ whole genome shotgun (WGS) entry which is preliminary data.</text>
</comment>
<dbReference type="Pfam" id="PF15941">
    <property type="entry name" value="FidL_like"/>
    <property type="match status" value="1"/>
</dbReference>
<reference evidence="2 3" key="1">
    <citation type="submission" date="2014-02" db="EMBL/GenBank/DDBJ databases">
        <title>Draft genome of Erwinia mallotivora strain BT-MARDI, a papaya dieback pathogen.</title>
        <authorList>
            <person name="Redzuan R."/>
            <person name="Abu Bakar N."/>
            <person name="Badrun R."/>
            <person name="Mohd Raih M.F."/>
            <person name="Rozano L."/>
            <person name="Mat Amin N."/>
        </authorList>
    </citation>
    <scope>NUCLEOTIDE SEQUENCE [LARGE SCALE GENOMIC DNA]</scope>
    <source>
        <strain evidence="2 3">BT-MARDI</strain>
    </source>
</reference>
<sequence>MRFSARQCFALSAFVFFTAVGFASLKELAADGGEMMRCSGKGIMFFEDMKKENINGNIHFNFAAKGEGTMVVEGYTDSESGWLYLQRYVKFHYTSHRINASQRDYRISDWKASASSIDASPDIIFDYFMREMSDSHDGLFLNAQKLNDKAVLLSSINSPLFICILNPDTEAD</sequence>
<organism evidence="2 3">
    <name type="scientific">Erwinia mallotivora</name>
    <dbReference type="NCBI Taxonomy" id="69222"/>
    <lineage>
        <taxon>Bacteria</taxon>
        <taxon>Pseudomonadati</taxon>
        <taxon>Pseudomonadota</taxon>
        <taxon>Gammaproteobacteria</taxon>
        <taxon>Enterobacterales</taxon>
        <taxon>Erwiniaceae</taxon>
        <taxon>Erwinia</taxon>
    </lineage>
</organism>
<evidence type="ECO:0000313" key="2">
    <source>
        <dbReference type="EMBL" id="EXU77149.1"/>
    </source>
</evidence>